<dbReference type="CDD" id="cd07383">
    <property type="entry name" value="MPP_Dcr2"/>
    <property type="match status" value="1"/>
</dbReference>
<dbReference type="AlphaFoldDB" id="A0AAJ0CKF2"/>
<keyword evidence="1" id="KW-0732">Signal</keyword>
<evidence type="ECO:0000259" key="2">
    <source>
        <dbReference type="Pfam" id="PF00149"/>
    </source>
</evidence>
<dbReference type="GO" id="GO:0016788">
    <property type="term" value="F:hydrolase activity, acting on ester bonds"/>
    <property type="evidence" value="ECO:0007669"/>
    <property type="project" value="TreeGrafter"/>
</dbReference>
<comment type="caution">
    <text evidence="3">The sequence shown here is derived from an EMBL/GenBank/DDBJ whole genome shotgun (WGS) entry which is preliminary data.</text>
</comment>
<dbReference type="Proteomes" id="UP001251528">
    <property type="component" value="Unassembled WGS sequence"/>
</dbReference>
<organism evidence="3 4">
    <name type="scientific">Conoideocrella luteorostrata</name>
    <dbReference type="NCBI Taxonomy" id="1105319"/>
    <lineage>
        <taxon>Eukaryota</taxon>
        <taxon>Fungi</taxon>
        <taxon>Dikarya</taxon>
        <taxon>Ascomycota</taxon>
        <taxon>Pezizomycotina</taxon>
        <taxon>Sordariomycetes</taxon>
        <taxon>Hypocreomycetidae</taxon>
        <taxon>Hypocreales</taxon>
        <taxon>Clavicipitaceae</taxon>
        <taxon>Conoideocrella</taxon>
    </lineage>
</organism>
<evidence type="ECO:0000313" key="3">
    <source>
        <dbReference type="EMBL" id="KAK2594710.1"/>
    </source>
</evidence>
<dbReference type="InterPro" id="IPR029052">
    <property type="entry name" value="Metallo-depent_PP-like"/>
</dbReference>
<sequence length="417" mass="47286">MICSILITAALASLSHQFSLPYQAIPHHSINEKLPILKFRSDGTFKVTVFSDLHLGESPKTARGLKQDRKTLQVMGSVLDRENPDFVVLNGDLITGEVTSKENGPGYVDQIVKPLVERNLSWGSAYGNHDHTFQLGSEKIFNREHKFRGARTQKMVRHKRSGTSNYYLPVYSEECKDADPALYQTCHPELLLWFFDSRGGGYYHERAPYGLPRPQPNWVDKSVVKWFYKTNQKLVKSAKRTIPSLAFVHIPINATDYEQKHFDPNRSPGINDENGVSQQAQYWCNETYRDWGNNDCRYSGLDVPFMAAMAATPGIIGLFHGHDHGNTWCRRWDSQIPGTSIHGNGLNLCFGQHTGYGGYGEWIRGGRQIQVTREKLENLTVETYIRLENGKTVGAVVLNSTYNQDWYPATPNDKTTL</sequence>
<evidence type="ECO:0000313" key="4">
    <source>
        <dbReference type="Proteomes" id="UP001251528"/>
    </source>
</evidence>
<evidence type="ECO:0000256" key="1">
    <source>
        <dbReference type="SAM" id="SignalP"/>
    </source>
</evidence>
<gene>
    <name evidence="3" type="ORF">QQS21_007560</name>
</gene>
<dbReference type="EMBL" id="JASWJB010000158">
    <property type="protein sequence ID" value="KAK2594710.1"/>
    <property type="molecule type" value="Genomic_DNA"/>
</dbReference>
<protein>
    <recommendedName>
        <fullName evidence="2">Calcineurin-like phosphoesterase domain-containing protein</fullName>
    </recommendedName>
</protein>
<dbReference type="InterPro" id="IPR004843">
    <property type="entry name" value="Calcineurin-like_PHP"/>
</dbReference>
<proteinExistence type="predicted"/>
<dbReference type="SUPFAM" id="SSF56300">
    <property type="entry name" value="Metallo-dependent phosphatases"/>
    <property type="match status" value="1"/>
</dbReference>
<accession>A0AAJ0CKF2</accession>
<keyword evidence="4" id="KW-1185">Reference proteome</keyword>
<feature type="chain" id="PRO_5042498573" description="Calcineurin-like phosphoesterase domain-containing protein" evidence="1">
    <location>
        <begin position="18"/>
        <end position="417"/>
    </location>
</feature>
<feature type="signal peptide" evidence="1">
    <location>
        <begin position="1"/>
        <end position="17"/>
    </location>
</feature>
<dbReference type="PANTHER" id="PTHR32440:SF11">
    <property type="entry name" value="METALLOPHOSPHOESTERASE DOMAIN-CONTAINING PROTEIN"/>
    <property type="match status" value="1"/>
</dbReference>
<dbReference type="Pfam" id="PF00149">
    <property type="entry name" value="Metallophos"/>
    <property type="match status" value="1"/>
</dbReference>
<reference evidence="3" key="1">
    <citation type="submission" date="2023-06" db="EMBL/GenBank/DDBJ databases">
        <title>Conoideocrella luteorostrata (Hypocreales: Clavicipitaceae), a potential biocontrol fungus for elongate hemlock scale in United States Christmas tree production areas.</title>
        <authorList>
            <person name="Barrett H."/>
            <person name="Lovett B."/>
            <person name="Macias A.M."/>
            <person name="Stajich J.E."/>
            <person name="Kasson M.T."/>
        </authorList>
    </citation>
    <scope>NUCLEOTIDE SEQUENCE</scope>
    <source>
        <strain evidence="3">ARSEF 14590</strain>
    </source>
</reference>
<dbReference type="Gene3D" id="3.60.21.10">
    <property type="match status" value="1"/>
</dbReference>
<name>A0AAJ0CKF2_9HYPO</name>
<dbReference type="PANTHER" id="PTHR32440">
    <property type="entry name" value="PHOSPHATASE DCR2-RELATED-RELATED"/>
    <property type="match status" value="1"/>
</dbReference>
<feature type="domain" description="Calcineurin-like phosphoesterase" evidence="2">
    <location>
        <begin position="45"/>
        <end position="276"/>
    </location>
</feature>
<dbReference type="GO" id="GO:0005737">
    <property type="term" value="C:cytoplasm"/>
    <property type="evidence" value="ECO:0007669"/>
    <property type="project" value="TreeGrafter"/>
</dbReference>